<evidence type="ECO:0000256" key="4">
    <source>
        <dbReference type="ARBA" id="ARBA00022832"/>
    </source>
</evidence>
<evidence type="ECO:0000256" key="1">
    <source>
        <dbReference type="ARBA" id="ARBA00022516"/>
    </source>
</evidence>
<evidence type="ECO:0000256" key="5">
    <source>
        <dbReference type="ARBA" id="ARBA00022842"/>
    </source>
</evidence>
<dbReference type="HAMAP" id="MF_00101">
    <property type="entry name" value="AcpS"/>
    <property type="match status" value="1"/>
</dbReference>
<keyword evidence="5 8" id="KW-0460">Magnesium</keyword>
<dbReference type="AlphaFoldDB" id="A0A3M9M9F4"/>
<keyword evidence="2 8" id="KW-0808">Transferase</keyword>
<feature type="binding site" evidence="8">
    <location>
        <position position="88"/>
    </location>
    <ligand>
        <name>Mg(2+)</name>
        <dbReference type="ChEBI" id="CHEBI:18420"/>
    </ligand>
</feature>
<dbReference type="EMBL" id="RJJQ01000012">
    <property type="protein sequence ID" value="RNI21188.1"/>
    <property type="molecule type" value="Genomic_DNA"/>
</dbReference>
<dbReference type="EC" id="2.7.8.7" evidence="8"/>
<dbReference type="GO" id="GO:0000287">
    <property type="term" value="F:magnesium ion binding"/>
    <property type="evidence" value="ECO:0007669"/>
    <property type="project" value="UniProtKB-UniRule"/>
</dbReference>
<dbReference type="GO" id="GO:0006633">
    <property type="term" value="P:fatty acid biosynthetic process"/>
    <property type="evidence" value="ECO:0007669"/>
    <property type="project" value="UniProtKB-UniRule"/>
</dbReference>
<evidence type="ECO:0000256" key="2">
    <source>
        <dbReference type="ARBA" id="ARBA00022679"/>
    </source>
</evidence>
<dbReference type="InterPro" id="IPR002582">
    <property type="entry name" value="ACPS"/>
</dbReference>
<keyword evidence="8" id="KW-0963">Cytoplasm</keyword>
<evidence type="ECO:0000313" key="11">
    <source>
        <dbReference type="Proteomes" id="UP000271678"/>
    </source>
</evidence>
<comment type="cofactor">
    <cofactor evidence="8">
        <name>Mg(2+)</name>
        <dbReference type="ChEBI" id="CHEBI:18420"/>
    </cofactor>
</comment>
<keyword evidence="3 8" id="KW-0479">Metal-binding</keyword>
<dbReference type="GO" id="GO:0005737">
    <property type="term" value="C:cytoplasm"/>
    <property type="evidence" value="ECO:0007669"/>
    <property type="project" value="UniProtKB-SubCell"/>
</dbReference>
<evidence type="ECO:0000256" key="6">
    <source>
        <dbReference type="ARBA" id="ARBA00023098"/>
    </source>
</evidence>
<dbReference type="Proteomes" id="UP000271678">
    <property type="component" value="Unassembled WGS sequence"/>
</dbReference>
<reference evidence="10 11" key="1">
    <citation type="submission" date="2018-11" db="EMBL/GenBank/DDBJ databases">
        <title>Draft genome of Simplicispira Flexivirga sp. BO-16.</title>
        <authorList>
            <person name="Im W.T."/>
        </authorList>
    </citation>
    <scope>NUCLEOTIDE SEQUENCE [LARGE SCALE GENOMIC DNA]</scope>
    <source>
        <strain evidence="10 11">BO-16</strain>
    </source>
</reference>
<organism evidence="10 11">
    <name type="scientific">Flexivirga caeni</name>
    <dbReference type="NCBI Taxonomy" id="2294115"/>
    <lineage>
        <taxon>Bacteria</taxon>
        <taxon>Bacillati</taxon>
        <taxon>Actinomycetota</taxon>
        <taxon>Actinomycetes</taxon>
        <taxon>Micrococcales</taxon>
        <taxon>Dermacoccaceae</taxon>
        <taxon>Flexivirga</taxon>
    </lineage>
</organism>
<evidence type="ECO:0000256" key="3">
    <source>
        <dbReference type="ARBA" id="ARBA00022723"/>
    </source>
</evidence>
<keyword evidence="1 8" id="KW-0444">Lipid biosynthesis</keyword>
<gene>
    <name evidence="8" type="primary">acpS</name>
    <name evidence="10" type="ORF">EFY87_13040</name>
</gene>
<evidence type="ECO:0000256" key="7">
    <source>
        <dbReference type="ARBA" id="ARBA00023160"/>
    </source>
</evidence>
<accession>A0A3M9M9F4</accession>
<keyword evidence="6 8" id="KW-0443">Lipid metabolism</keyword>
<dbReference type="RefSeq" id="WP_123271907.1">
    <property type="nucleotide sequence ID" value="NZ_RJJQ01000012.1"/>
</dbReference>
<dbReference type="InterPro" id="IPR037143">
    <property type="entry name" value="4-PPantetheinyl_Trfase_dom_sf"/>
</dbReference>
<sequence length="167" mass="17945">MESALLIAGTVPPPGSSDLDSAASILRFRLRVGTDVQTVDVIEASILRHGRRYLDRVFTAQEVRACGGYDAEPHLLAPGLAARFSAKEALLKALRPTTIMPEWRDVELVSMPGGWLELSLSGAAKAVAEEHNLTDLQVSVSHDGPVAVATVVGIERPSPERLEGRKE</sequence>
<keyword evidence="7 8" id="KW-0275">Fatty acid biosynthesis</keyword>
<comment type="subcellular location">
    <subcellularLocation>
        <location evidence="8">Cytoplasm</location>
    </subcellularLocation>
</comment>
<feature type="domain" description="4'-phosphopantetheinyl transferase" evidence="9">
    <location>
        <begin position="31"/>
        <end position="131"/>
    </location>
</feature>
<dbReference type="InterPro" id="IPR008278">
    <property type="entry name" value="4-PPantetheinyl_Trfase_dom"/>
</dbReference>
<dbReference type="SUPFAM" id="SSF56214">
    <property type="entry name" value="4'-phosphopantetheinyl transferase"/>
    <property type="match status" value="1"/>
</dbReference>
<comment type="catalytic activity">
    <reaction evidence="8">
        <text>apo-[ACP] + CoA = holo-[ACP] + adenosine 3',5'-bisphosphate + H(+)</text>
        <dbReference type="Rhea" id="RHEA:12068"/>
        <dbReference type="Rhea" id="RHEA-COMP:9685"/>
        <dbReference type="Rhea" id="RHEA-COMP:9690"/>
        <dbReference type="ChEBI" id="CHEBI:15378"/>
        <dbReference type="ChEBI" id="CHEBI:29999"/>
        <dbReference type="ChEBI" id="CHEBI:57287"/>
        <dbReference type="ChEBI" id="CHEBI:58343"/>
        <dbReference type="ChEBI" id="CHEBI:64479"/>
        <dbReference type="EC" id="2.7.8.7"/>
    </reaction>
</comment>
<dbReference type="Pfam" id="PF01648">
    <property type="entry name" value="ACPS"/>
    <property type="match status" value="1"/>
</dbReference>
<keyword evidence="4 8" id="KW-0276">Fatty acid metabolism</keyword>
<protein>
    <recommendedName>
        <fullName evidence="8">Holo-[acyl-carrier-protein] synthase</fullName>
        <shortName evidence="8">Holo-ACP synthase</shortName>
        <ecNumber evidence="8">2.7.8.7</ecNumber>
    </recommendedName>
    <alternativeName>
        <fullName evidence="8">4'-phosphopantetheinyl transferase AcpS</fullName>
    </alternativeName>
</protein>
<dbReference type="InterPro" id="IPR004568">
    <property type="entry name" value="Ppantetheine-prot_Trfase_dom"/>
</dbReference>
<feature type="binding site" evidence="8">
    <location>
        <position position="35"/>
    </location>
    <ligand>
        <name>Mg(2+)</name>
        <dbReference type="ChEBI" id="CHEBI:18420"/>
    </ligand>
</feature>
<evidence type="ECO:0000313" key="10">
    <source>
        <dbReference type="EMBL" id="RNI21188.1"/>
    </source>
</evidence>
<evidence type="ECO:0000256" key="8">
    <source>
        <dbReference type="HAMAP-Rule" id="MF_00101"/>
    </source>
</evidence>
<comment type="function">
    <text evidence="8">Transfers the 4'-phosphopantetheine moiety from coenzyme A to a Ser of acyl-carrier-protein.</text>
</comment>
<dbReference type="GO" id="GO:0008897">
    <property type="term" value="F:holo-[acyl-carrier-protein] synthase activity"/>
    <property type="evidence" value="ECO:0007669"/>
    <property type="project" value="UniProtKB-UniRule"/>
</dbReference>
<dbReference type="Gene3D" id="3.90.470.20">
    <property type="entry name" value="4'-phosphopantetheinyl transferase domain"/>
    <property type="match status" value="1"/>
</dbReference>
<comment type="similarity">
    <text evidence="8">Belongs to the P-Pant transferase superfamily. AcpS family.</text>
</comment>
<dbReference type="NCBIfam" id="TIGR00556">
    <property type="entry name" value="pantethn_trn"/>
    <property type="match status" value="1"/>
</dbReference>
<name>A0A3M9M9F4_9MICO</name>
<evidence type="ECO:0000259" key="9">
    <source>
        <dbReference type="Pfam" id="PF01648"/>
    </source>
</evidence>
<comment type="caution">
    <text evidence="10">The sequence shown here is derived from an EMBL/GenBank/DDBJ whole genome shotgun (WGS) entry which is preliminary data.</text>
</comment>
<proteinExistence type="inferred from homology"/>
<keyword evidence="11" id="KW-1185">Reference proteome</keyword>